<keyword evidence="5" id="KW-1185">Reference proteome</keyword>
<dbReference type="EMBL" id="MU001694">
    <property type="protein sequence ID" value="KAF2453886.1"/>
    <property type="molecule type" value="Genomic_DNA"/>
</dbReference>
<keyword evidence="2" id="KW-1133">Transmembrane helix</keyword>
<dbReference type="GO" id="GO:0016787">
    <property type="term" value="F:hydrolase activity"/>
    <property type="evidence" value="ECO:0007669"/>
    <property type="project" value="UniProtKB-KW"/>
</dbReference>
<reference evidence="4" key="1">
    <citation type="journal article" date="2020" name="Stud. Mycol.">
        <title>101 Dothideomycetes genomes: a test case for predicting lifestyles and emergence of pathogens.</title>
        <authorList>
            <person name="Haridas S."/>
            <person name="Albert R."/>
            <person name="Binder M."/>
            <person name="Bloem J."/>
            <person name="Labutti K."/>
            <person name="Salamov A."/>
            <person name="Andreopoulos B."/>
            <person name="Baker S."/>
            <person name="Barry K."/>
            <person name="Bills G."/>
            <person name="Bluhm B."/>
            <person name="Cannon C."/>
            <person name="Castanera R."/>
            <person name="Culley D."/>
            <person name="Daum C."/>
            <person name="Ezra D."/>
            <person name="Gonzalez J."/>
            <person name="Henrissat B."/>
            <person name="Kuo A."/>
            <person name="Liang C."/>
            <person name="Lipzen A."/>
            <person name="Lutzoni F."/>
            <person name="Magnuson J."/>
            <person name="Mondo S."/>
            <person name="Nolan M."/>
            <person name="Ohm R."/>
            <person name="Pangilinan J."/>
            <person name="Park H.-J."/>
            <person name="Ramirez L."/>
            <person name="Alfaro M."/>
            <person name="Sun H."/>
            <person name="Tritt A."/>
            <person name="Yoshinaga Y."/>
            <person name="Zwiers L.-H."/>
            <person name="Turgeon B."/>
            <person name="Goodwin S."/>
            <person name="Spatafora J."/>
            <person name="Crous P."/>
            <person name="Grigoriev I."/>
        </authorList>
    </citation>
    <scope>NUCLEOTIDE SEQUENCE</scope>
    <source>
        <strain evidence="4">ATCC 16933</strain>
    </source>
</reference>
<accession>A0A6A6NQ91</accession>
<organism evidence="4 5">
    <name type="scientific">Lineolata rhizophorae</name>
    <dbReference type="NCBI Taxonomy" id="578093"/>
    <lineage>
        <taxon>Eukaryota</taxon>
        <taxon>Fungi</taxon>
        <taxon>Dikarya</taxon>
        <taxon>Ascomycota</taxon>
        <taxon>Pezizomycotina</taxon>
        <taxon>Dothideomycetes</taxon>
        <taxon>Dothideomycetes incertae sedis</taxon>
        <taxon>Lineolatales</taxon>
        <taxon>Lineolataceae</taxon>
        <taxon>Lineolata</taxon>
    </lineage>
</organism>
<feature type="region of interest" description="Disordered" evidence="1">
    <location>
        <begin position="274"/>
        <end position="295"/>
    </location>
</feature>
<dbReference type="Pfam" id="PF00561">
    <property type="entry name" value="Abhydrolase_1"/>
    <property type="match status" value="1"/>
</dbReference>
<sequence>MARLGDILRYGFWSLSALGGLYVLFVASLIHPDVQRFALYAHKISAFWQNLDRPEAFGFARNQVTPFNITTVDGETLYAWHILPLDLYAQNQEDLTISSAAPVDYLESKPFKLLRDDPEARLVINFHGNAGHIAQGWRPDTYRALSSLRPSVPSSACSPSSSSPHTHVLAFDYRGFGRSSGSPSEPGLVADGVAAARWAIDVARVEPRRIVLLGQSLGTAVATGVAEAFALGEVEGAGKAAEGDGHGDGAAVLEADEEDAQARLGGAIPPAGAAAAQNAWRSRDDDHSSSGSEAEPPPTFFASLILVSPFTSLPELLHDYRIFGAVPVLNPLKYTHPRVLPFLQRCVRERWETGERLARAVARAAGAPAGQDPDGGDPPAAPRGSAPRFNLHVIHAATDPDIGFRHGEAVYSAAVRAAAAAREPERRARDRVVSAGRHVVWRAEKGPSREEWWGGGDEEEGEGDSGRLGRLGLSVVGFGGHNRVVTYAPVGVAVLRGFEVGDG</sequence>
<name>A0A6A6NQ91_9PEZI</name>
<evidence type="ECO:0000256" key="2">
    <source>
        <dbReference type="SAM" id="Phobius"/>
    </source>
</evidence>
<dbReference type="InterPro" id="IPR029058">
    <property type="entry name" value="AB_hydrolase_fold"/>
</dbReference>
<dbReference type="SUPFAM" id="SSF53474">
    <property type="entry name" value="alpha/beta-Hydrolases"/>
    <property type="match status" value="1"/>
</dbReference>
<feature type="compositionally biased region" description="Low complexity" evidence="1">
    <location>
        <begin position="362"/>
        <end position="372"/>
    </location>
</feature>
<dbReference type="Proteomes" id="UP000799766">
    <property type="component" value="Unassembled WGS sequence"/>
</dbReference>
<dbReference type="AlphaFoldDB" id="A0A6A6NQ91"/>
<dbReference type="OrthoDB" id="446723at2759"/>
<protein>
    <submittedName>
        <fullName evidence="4">Alpha/Beta hydrolase protein</fullName>
    </submittedName>
</protein>
<feature type="transmembrane region" description="Helical" evidence="2">
    <location>
        <begin position="12"/>
        <end position="30"/>
    </location>
</feature>
<keyword evidence="4" id="KW-0378">Hydrolase</keyword>
<keyword evidence="2" id="KW-0812">Transmembrane</keyword>
<evidence type="ECO:0000313" key="5">
    <source>
        <dbReference type="Proteomes" id="UP000799766"/>
    </source>
</evidence>
<dbReference type="PANTHER" id="PTHR12277">
    <property type="entry name" value="ALPHA/BETA HYDROLASE DOMAIN-CONTAINING PROTEIN"/>
    <property type="match status" value="1"/>
</dbReference>
<dbReference type="Gene3D" id="3.40.50.1820">
    <property type="entry name" value="alpha/beta hydrolase"/>
    <property type="match status" value="1"/>
</dbReference>
<feature type="region of interest" description="Disordered" evidence="1">
    <location>
        <begin position="362"/>
        <end position="386"/>
    </location>
</feature>
<evidence type="ECO:0000259" key="3">
    <source>
        <dbReference type="Pfam" id="PF00561"/>
    </source>
</evidence>
<evidence type="ECO:0000313" key="4">
    <source>
        <dbReference type="EMBL" id="KAF2453886.1"/>
    </source>
</evidence>
<feature type="domain" description="AB hydrolase-1" evidence="3">
    <location>
        <begin position="122"/>
        <end position="226"/>
    </location>
</feature>
<evidence type="ECO:0000256" key="1">
    <source>
        <dbReference type="SAM" id="MobiDB-lite"/>
    </source>
</evidence>
<gene>
    <name evidence="4" type="ORF">BDY21DRAFT_366611</name>
</gene>
<dbReference type="InterPro" id="IPR000073">
    <property type="entry name" value="AB_hydrolase_1"/>
</dbReference>
<dbReference type="PANTHER" id="PTHR12277:SF81">
    <property type="entry name" value="PROTEIN ABHD13"/>
    <property type="match status" value="1"/>
</dbReference>
<proteinExistence type="predicted"/>
<keyword evidence="2" id="KW-0472">Membrane</keyword>